<protein>
    <submittedName>
        <fullName evidence="2">Uncharacterized protein</fullName>
    </submittedName>
</protein>
<evidence type="ECO:0000313" key="2">
    <source>
        <dbReference type="EnsemblProtists" id="EOD18808"/>
    </source>
</evidence>
<accession>A0A0D3J5M3</accession>
<proteinExistence type="predicted"/>
<dbReference type="KEGG" id="ehx:EMIHUDRAFT_209397"/>
<dbReference type="RefSeq" id="XP_005771237.1">
    <property type="nucleotide sequence ID" value="XM_005771180.1"/>
</dbReference>
<feature type="region of interest" description="Disordered" evidence="1">
    <location>
        <begin position="1"/>
        <end position="32"/>
    </location>
</feature>
<evidence type="ECO:0000313" key="3">
    <source>
        <dbReference type="Proteomes" id="UP000013827"/>
    </source>
</evidence>
<dbReference type="Proteomes" id="UP000013827">
    <property type="component" value="Unassembled WGS sequence"/>
</dbReference>
<evidence type="ECO:0000256" key="1">
    <source>
        <dbReference type="SAM" id="MobiDB-lite"/>
    </source>
</evidence>
<dbReference type="GeneID" id="17264355"/>
<name>A0A0D3J5M3_EMIH1</name>
<dbReference type="EnsemblProtists" id="EOD18808">
    <property type="protein sequence ID" value="EOD18808"/>
    <property type="gene ID" value="EMIHUDRAFT_209397"/>
</dbReference>
<reference evidence="2" key="2">
    <citation type="submission" date="2024-10" db="UniProtKB">
        <authorList>
            <consortium name="EnsemblProtists"/>
        </authorList>
    </citation>
    <scope>IDENTIFICATION</scope>
</reference>
<dbReference type="HOGENOM" id="CLU_350740_0_0_1"/>
<dbReference type="AlphaFoldDB" id="A0A0D3J5M3"/>
<feature type="compositionally biased region" description="Low complexity" evidence="1">
    <location>
        <begin position="11"/>
        <end position="22"/>
    </location>
</feature>
<keyword evidence="3" id="KW-1185">Reference proteome</keyword>
<organism evidence="2 3">
    <name type="scientific">Emiliania huxleyi (strain CCMP1516)</name>
    <dbReference type="NCBI Taxonomy" id="280463"/>
    <lineage>
        <taxon>Eukaryota</taxon>
        <taxon>Haptista</taxon>
        <taxon>Haptophyta</taxon>
        <taxon>Prymnesiophyceae</taxon>
        <taxon>Isochrysidales</taxon>
        <taxon>Noelaerhabdaceae</taxon>
        <taxon>Emiliania</taxon>
    </lineage>
</organism>
<reference evidence="3" key="1">
    <citation type="journal article" date="2013" name="Nature">
        <title>Pan genome of the phytoplankton Emiliania underpins its global distribution.</title>
        <authorList>
            <person name="Read B.A."/>
            <person name="Kegel J."/>
            <person name="Klute M.J."/>
            <person name="Kuo A."/>
            <person name="Lefebvre S.C."/>
            <person name="Maumus F."/>
            <person name="Mayer C."/>
            <person name="Miller J."/>
            <person name="Monier A."/>
            <person name="Salamov A."/>
            <person name="Young J."/>
            <person name="Aguilar M."/>
            <person name="Claverie J.M."/>
            <person name="Frickenhaus S."/>
            <person name="Gonzalez K."/>
            <person name="Herman E.K."/>
            <person name="Lin Y.C."/>
            <person name="Napier J."/>
            <person name="Ogata H."/>
            <person name="Sarno A.F."/>
            <person name="Shmutz J."/>
            <person name="Schroeder D."/>
            <person name="de Vargas C."/>
            <person name="Verret F."/>
            <person name="von Dassow P."/>
            <person name="Valentin K."/>
            <person name="Van de Peer Y."/>
            <person name="Wheeler G."/>
            <person name="Dacks J.B."/>
            <person name="Delwiche C.F."/>
            <person name="Dyhrman S.T."/>
            <person name="Glockner G."/>
            <person name="John U."/>
            <person name="Richards T."/>
            <person name="Worden A.Z."/>
            <person name="Zhang X."/>
            <person name="Grigoriev I.V."/>
            <person name="Allen A.E."/>
            <person name="Bidle K."/>
            <person name="Borodovsky M."/>
            <person name="Bowler C."/>
            <person name="Brownlee C."/>
            <person name="Cock J.M."/>
            <person name="Elias M."/>
            <person name="Gladyshev V.N."/>
            <person name="Groth M."/>
            <person name="Guda C."/>
            <person name="Hadaegh A."/>
            <person name="Iglesias-Rodriguez M.D."/>
            <person name="Jenkins J."/>
            <person name="Jones B.M."/>
            <person name="Lawson T."/>
            <person name="Leese F."/>
            <person name="Lindquist E."/>
            <person name="Lobanov A."/>
            <person name="Lomsadze A."/>
            <person name="Malik S.B."/>
            <person name="Marsh M.E."/>
            <person name="Mackinder L."/>
            <person name="Mock T."/>
            <person name="Mueller-Roeber B."/>
            <person name="Pagarete A."/>
            <person name="Parker M."/>
            <person name="Probert I."/>
            <person name="Quesneville H."/>
            <person name="Raines C."/>
            <person name="Rensing S.A."/>
            <person name="Riano-Pachon D.M."/>
            <person name="Richier S."/>
            <person name="Rokitta S."/>
            <person name="Shiraiwa Y."/>
            <person name="Soanes D.M."/>
            <person name="van der Giezen M."/>
            <person name="Wahlund T.M."/>
            <person name="Williams B."/>
            <person name="Wilson W."/>
            <person name="Wolfe G."/>
            <person name="Wurch L.L."/>
        </authorList>
    </citation>
    <scope>NUCLEOTIDE SEQUENCE</scope>
</reference>
<sequence>MRAFAQWFGGSPSAERSSRASPSPRPSDADSLLSPLSACAIDQRLDTENSWRKGELVYHVAATLTLPSGERIVHGEQGRVEGITPVLGENSVQVRFSRDAISLPPARAAVELSREPPPPLAGGYRPGDELYYTHVGLVTTEGGRFRLEHASRGEVIGPATAPSHVGKGVKMRFPAAAWRGSETELSQRRDVLDGSHVLPALVDKSGGGGAAGPPGLADLYLTSVSREPPPPLVGGYVLGEQVFFVGASEMAGHGSLTADCSLSHGQLGEVVGPASSLKRATDSVAMLFPGNARFVNCRLSSLSRSAPPPLPGGHTVGDSLYFLGADKAFDSGNKLTHGALGTVMGPAPVGRADSLSMLFPGNTKNVTCTIANLSHAPCRSIEGTSSGDLLSMVILAMDLGEYRRALDMVDEVVSRSDDPPAMVLLLRTQACSHLDMPERTAREATACLTHTDLDEEEFNSPFSAAEFRVQCRSLRAGALAELGQWRRALDDLAHIPAASRDASTLLVEPLAYLKKSQEAYLLLLSCFVKTTETPSEDIQAVQACAAMLASALADISEAIGDTLLERTPNGGTAPMLDICAIQEVALAQGVDTLDAAVEGCPESQPMARAHLLHCRGHAQTLLGGVWAVEGDDDYAVEWFEAALGDFSAVLEMPPSAVSKPCRASPLLGSIVCQLALRDRASAREALRQLRALGLLEASTRGSGYAYLTANVRQFLAEEEHAAEKKAAANAAQLIREEERAKGGRRAAAEAELESCLGLDGEGRPPLQRLDELEAVIGITPSAIGMVPRLQALSVWAKSAGILT</sequence>
<dbReference type="PaxDb" id="2903-EOD18808"/>